<reference evidence="2" key="1">
    <citation type="journal article" date="2019" name="Int. J. Syst. Evol. Microbiol.">
        <title>The Global Catalogue of Microorganisms (GCM) 10K type strain sequencing project: providing services to taxonomists for standard genome sequencing and annotation.</title>
        <authorList>
            <consortium name="The Broad Institute Genomics Platform"/>
            <consortium name="The Broad Institute Genome Sequencing Center for Infectious Disease"/>
            <person name="Wu L."/>
            <person name="Ma J."/>
        </authorList>
    </citation>
    <scope>NUCLEOTIDE SEQUENCE [LARGE SCALE GENOMIC DNA]</scope>
    <source>
        <strain evidence="2">JCM 16904</strain>
    </source>
</reference>
<dbReference type="EMBL" id="BAAAZP010000078">
    <property type="protein sequence ID" value="GAA3672596.1"/>
    <property type="molecule type" value="Genomic_DNA"/>
</dbReference>
<sequence length="153" mass="16776">MLAPREPSGTSCSVRAMRMAKLARRALEMNHLCPLMTHSSPSWTASVRMRVGSEPATSGSVMAKQDICVPSSSGRRYFSFCSSVAQCSKVCMLPSSGAWQLSTHGPMRVLAASDCTMASSTCPRPMPPHSFGMWGSHRPCALARERRWKIVRR</sequence>
<comment type="caution">
    <text evidence="1">The sequence shown here is derived from an EMBL/GenBank/DDBJ whole genome shotgun (WGS) entry which is preliminary data.</text>
</comment>
<evidence type="ECO:0000313" key="2">
    <source>
        <dbReference type="Proteomes" id="UP001500902"/>
    </source>
</evidence>
<name>A0ABP7BYX9_9ACTN</name>
<accession>A0ABP7BYX9</accession>
<dbReference type="Proteomes" id="UP001500902">
    <property type="component" value="Unassembled WGS sequence"/>
</dbReference>
<proteinExistence type="predicted"/>
<organism evidence="1 2">
    <name type="scientific">Nonomuraea antimicrobica</name>
    <dbReference type="NCBI Taxonomy" id="561173"/>
    <lineage>
        <taxon>Bacteria</taxon>
        <taxon>Bacillati</taxon>
        <taxon>Actinomycetota</taxon>
        <taxon>Actinomycetes</taxon>
        <taxon>Streptosporangiales</taxon>
        <taxon>Streptosporangiaceae</taxon>
        <taxon>Nonomuraea</taxon>
    </lineage>
</organism>
<evidence type="ECO:0000313" key="1">
    <source>
        <dbReference type="EMBL" id="GAA3672596.1"/>
    </source>
</evidence>
<gene>
    <name evidence="1" type="ORF">GCM10022224_041090</name>
</gene>
<keyword evidence="2" id="KW-1185">Reference proteome</keyword>
<protein>
    <submittedName>
        <fullName evidence="1">Uncharacterized protein</fullName>
    </submittedName>
</protein>